<gene>
    <name evidence="2" type="ORF">SAMN02745114_00490</name>
</gene>
<dbReference type="EMBL" id="FUWW01000004">
    <property type="protein sequence ID" value="SJZ42181.1"/>
    <property type="molecule type" value="Genomic_DNA"/>
</dbReference>
<feature type="chain" id="PRO_5010573486" description="Listeria/Bacterioides repeat-containing protein" evidence="1">
    <location>
        <begin position="31"/>
        <end position="1193"/>
    </location>
</feature>
<protein>
    <recommendedName>
        <fullName evidence="4">Listeria/Bacterioides repeat-containing protein</fullName>
    </recommendedName>
</protein>
<evidence type="ECO:0008006" key="4">
    <source>
        <dbReference type="Google" id="ProtNLM"/>
    </source>
</evidence>
<evidence type="ECO:0000313" key="3">
    <source>
        <dbReference type="Proteomes" id="UP000190657"/>
    </source>
</evidence>
<keyword evidence="1" id="KW-0732">Signal</keyword>
<dbReference type="STRING" id="290054.SAMN02745114_00490"/>
<proteinExistence type="predicted"/>
<keyword evidence="3" id="KW-1185">Reference proteome</keyword>
<evidence type="ECO:0000313" key="2">
    <source>
        <dbReference type="EMBL" id="SJZ42181.1"/>
    </source>
</evidence>
<organism evidence="2 3">
    <name type="scientific">Eubacterium coprostanoligenes</name>
    <dbReference type="NCBI Taxonomy" id="290054"/>
    <lineage>
        <taxon>Bacteria</taxon>
        <taxon>Bacillati</taxon>
        <taxon>Bacillota</taxon>
        <taxon>Clostridia</taxon>
        <taxon>Eubacteriales</taxon>
        <taxon>Eubacteriaceae</taxon>
        <taxon>Eubacterium</taxon>
    </lineage>
</organism>
<reference evidence="2 3" key="1">
    <citation type="submission" date="2017-02" db="EMBL/GenBank/DDBJ databases">
        <authorList>
            <person name="Peterson S.W."/>
        </authorList>
    </citation>
    <scope>NUCLEOTIDE SEQUENCE [LARGE SCALE GENOMIC DNA]</scope>
    <source>
        <strain evidence="2 3">ATCC 51222</strain>
    </source>
</reference>
<accession>A0A1T4KIG1</accession>
<dbReference type="AlphaFoldDB" id="A0A1T4KIG1"/>
<feature type="signal peptide" evidence="1">
    <location>
        <begin position="1"/>
        <end position="30"/>
    </location>
</feature>
<dbReference type="Proteomes" id="UP000190657">
    <property type="component" value="Unassembled WGS sequence"/>
</dbReference>
<name>A0A1T4KIG1_9FIRM</name>
<evidence type="ECO:0000256" key="1">
    <source>
        <dbReference type="SAM" id="SignalP"/>
    </source>
</evidence>
<sequence length="1193" mass="133412">MKVNITKRILSLILSFALVFSTFGLMEVNAATDDTKYSVKHIKNGGFEENVENYKFKDNYTQPNKTTVPYWDTTAYEGKFEFFKGTSAHFTVTKKKYPSNAEYLKVADGDVAAELNADEESSIYQRINTVSGSTYTWGLDHRGRDRTDRMVLIIGPEQSVDPSKPSKKGQDQFVRITNWLKTQYGVDYPEIGCSKKYTVFSKPFAASGKFVDESADEDANISLVETEEINQEWSVWVISSPYCNTSAEKTVNGWSKYGTNATDDFNDIMKGASSSLGYDCTYTVPKGQTNTLFAFCSYSSGRETSDDITYGNLLDSINFDLYQPMSTSSTAGGIGSIVVKDPDLSDVTIKNDITSGDALHSVVLDGQYCTVYTSVYNDEVLKDCTFAGAYVTINNPDGTSVTQFVELYKGDLTGLTDDDINELAKKYFIEKPVSDPSGGSTQWQYFYRFLVTAPVSISLIYTKAPYVLYDSNGGQEYYFSPDNVDGGNLVGFDNYFQKVFDKEVDGVPTYIDTSAYYYNYSTTVDELGNEITIPGKYISHAALPNENWETEADGTSPHKFCGWSVMGGDGKQVILDGVHTIKYNPNVGDGGMISISDSESVIDDLLLDASHGVTMTALWKFVHRAQAQTYNEDTQVFENSAVGGVVEETLIADQLRDSDVKEYYQDVNGESRVECVDAAGNAGDKIMFRAYPDYNNQYMFLGWYYKEKQENGTYKEVLKSTSSSIAVTIEEGKLNTYYARFQKITAPVVFNYSPTGNPDDYSYYESSAENRYGKYYQEVAVGRKAVKPTGDTMSVTTWYTSPTERGAEYVFDFDNDRIYDVTELYAGPAFAFNYFNNFRFKEPWKIYTYSTLKFNGNYIDLKDNTDISDYNIYILKGTLGESAPTAASIKSNSKTIKVGKSVNSSNALYNKITATGQVFNRVGTVYDDFYIFNMKTPIWVVFDYTYKGIKYTSTVKDRSLYNCIETYMSNAGNLYTTYPPDTQVALRSAQNELLNSIKNMYAATSSLGITESTKYAQASAVEGLTYNSVNDGVYQFSTTTAIRNIEPWGLKYTFTVDNNAVTDFVDYGAVVLTDKDSAVDESNVSVDDLLNNENSLMYSYSKNNVYLSDENAVEIYYVENMIALDFDKNTYVAFYVKDSDGNVYFSNVVSNSYNSIASADTSENANLSQSISNYSNALISYNSLIEEAENNNE</sequence>